<dbReference type="AlphaFoldDB" id="A0A7J6N225"/>
<comment type="catalytic activity">
    <reaction evidence="7">
        <text>2-deoxy-D-ribose 5-phosphate = D-glyceraldehyde 3-phosphate + acetaldehyde</text>
        <dbReference type="Rhea" id="RHEA:12821"/>
        <dbReference type="ChEBI" id="CHEBI:15343"/>
        <dbReference type="ChEBI" id="CHEBI:59776"/>
        <dbReference type="ChEBI" id="CHEBI:62877"/>
        <dbReference type="EC" id="4.1.2.4"/>
    </reaction>
</comment>
<dbReference type="NCBIfam" id="TIGR00126">
    <property type="entry name" value="deoC"/>
    <property type="match status" value="1"/>
</dbReference>
<evidence type="ECO:0000313" key="9">
    <source>
        <dbReference type="Proteomes" id="UP000541610"/>
    </source>
</evidence>
<keyword evidence="5" id="KW-0704">Schiff base</keyword>
<proteinExistence type="inferred from homology"/>
<dbReference type="GO" id="GO:0016052">
    <property type="term" value="P:carbohydrate catabolic process"/>
    <property type="evidence" value="ECO:0007669"/>
    <property type="project" value="TreeGrafter"/>
</dbReference>
<dbReference type="InterPro" id="IPR002915">
    <property type="entry name" value="DeoC/FbaB/LacD_aldolase"/>
</dbReference>
<dbReference type="FunFam" id="3.20.20.70:FF:000044">
    <property type="entry name" value="Deoxyribose-phosphate aldolase"/>
    <property type="match status" value="1"/>
</dbReference>
<dbReference type="InterPro" id="IPR013785">
    <property type="entry name" value="Aldolase_TIM"/>
</dbReference>
<keyword evidence="4" id="KW-0456">Lyase</keyword>
<comment type="similarity">
    <text evidence="1">Belongs to the DeoC/FbaB aldolase family. DeoC type 1 subfamily.</text>
</comment>
<keyword evidence="3" id="KW-0963">Cytoplasm</keyword>
<evidence type="ECO:0000256" key="4">
    <source>
        <dbReference type="ARBA" id="ARBA00023239"/>
    </source>
</evidence>
<dbReference type="PANTHER" id="PTHR10889">
    <property type="entry name" value="DEOXYRIBOSE-PHOSPHATE ALDOLASE"/>
    <property type="match status" value="1"/>
</dbReference>
<dbReference type="Proteomes" id="UP000541610">
    <property type="component" value="Unassembled WGS sequence"/>
</dbReference>
<evidence type="ECO:0000256" key="5">
    <source>
        <dbReference type="ARBA" id="ARBA00023270"/>
    </source>
</evidence>
<accession>A0A7J6N225</accession>
<dbReference type="InterPro" id="IPR011343">
    <property type="entry name" value="DeoC"/>
</dbReference>
<comment type="caution">
    <text evidence="8">The sequence shown here is derived from an EMBL/GenBank/DDBJ whole genome shotgun (WGS) entry which is preliminary data.</text>
</comment>
<dbReference type="CDD" id="cd00959">
    <property type="entry name" value="DeoC"/>
    <property type="match status" value="1"/>
</dbReference>
<name>A0A7J6N225_PEROL</name>
<evidence type="ECO:0000313" key="8">
    <source>
        <dbReference type="EMBL" id="KAF4677111.1"/>
    </source>
</evidence>
<evidence type="ECO:0000256" key="6">
    <source>
        <dbReference type="ARBA" id="ARBA00032755"/>
    </source>
</evidence>
<evidence type="ECO:0000256" key="7">
    <source>
        <dbReference type="ARBA" id="ARBA00048791"/>
    </source>
</evidence>
<dbReference type="GO" id="GO:0046386">
    <property type="term" value="P:deoxyribose phosphate catabolic process"/>
    <property type="evidence" value="ECO:0007669"/>
    <property type="project" value="UniProtKB-UniPathway"/>
</dbReference>
<dbReference type="GO" id="GO:0009264">
    <property type="term" value="P:deoxyribonucleotide catabolic process"/>
    <property type="evidence" value="ECO:0007669"/>
    <property type="project" value="InterPro"/>
</dbReference>
<dbReference type="EMBL" id="JABANP010001012">
    <property type="protein sequence ID" value="KAF4677111.1"/>
    <property type="molecule type" value="Genomic_DNA"/>
</dbReference>
<dbReference type="UniPathway" id="UPA00002">
    <property type="reaction ID" value="UER00468"/>
</dbReference>
<dbReference type="PANTHER" id="PTHR10889:SF1">
    <property type="entry name" value="DEOXYRIBOSE-PHOSPHATE ALDOLASE"/>
    <property type="match status" value="1"/>
</dbReference>
<dbReference type="OrthoDB" id="70823at2759"/>
<evidence type="ECO:0000256" key="2">
    <source>
        <dbReference type="ARBA" id="ARBA00012515"/>
    </source>
</evidence>
<gene>
    <name evidence="8" type="ORF">FOZ60_000340</name>
</gene>
<evidence type="ECO:0000256" key="1">
    <source>
        <dbReference type="ARBA" id="ARBA00010936"/>
    </source>
</evidence>
<dbReference type="EC" id="4.1.2.4" evidence="2"/>
<dbReference type="GO" id="GO:0004139">
    <property type="term" value="F:deoxyribose-phosphate aldolase activity"/>
    <property type="evidence" value="ECO:0007669"/>
    <property type="project" value="UniProtKB-EC"/>
</dbReference>
<protein>
    <recommendedName>
        <fullName evidence="2">deoxyribose-phosphate aldolase</fullName>
        <ecNumber evidence="2">4.1.2.4</ecNumber>
    </recommendedName>
    <alternativeName>
        <fullName evidence="6">2-deoxy-D-ribose 5-phosphate aldolase</fullName>
    </alternativeName>
</protein>
<sequence length="653" mass="72836">MLHSFVDSSFESENANPAFHHRDIASTSSIQEASPVCCCLPMLYPRSVLALYCGASQRRLGRSNGSGITVNAKALVMSFLGKPAICLDCLQEEILIPYETSRLIVDDGKMYDLNDSSYAGDHAWLTELLGSSLETPVSIDMQHCCRSMHYDGKTRRLAIISDDEEGVKLNIYDLRQMVLLKTWKVDCIPKYSSEGHFSQKLLVVGDCAYVAFVRENAYGELRFINLDWSVPTLKAIPAWSYAFSYPRFKRSRGRQTRDRRFGRKFWERRKFLELFAVPEEQSIDIVYLDDNAYRVTRVSQIRGGPFPSFRSDHLLCRGLGEGSYQCTIRGSNLIIFRNGESTYHICDYFLKRRGPDWEDIDCGGCDAVCDGYDTIYRLLVRSLKRGFAGFIVINQLHYRMSFPVPFFKGMTPVPQAFTCPNAYASDKAPEKRNKFIDHTQLAADATEEKIRKLCAEAKENDFASVCIEPCWVPLGYELLKDTDVRVCTVIGFPLGATSTTAKSLEAVQAVKDGAKEVDMVINIGFIKSGLWDKVEDDVYSVVHSVRAHLANQKANPETDGVVVKVILECCLLTDEEVVKACKVCVDAGADFVKTSTGFSKYGATVHHVKLMRETVGSKCGVKAAGGIHTKQEMDDLVAAGATRIGASKGLALM</sequence>
<evidence type="ECO:0000256" key="3">
    <source>
        <dbReference type="ARBA" id="ARBA00022490"/>
    </source>
</evidence>
<dbReference type="GO" id="GO:0005737">
    <property type="term" value="C:cytoplasm"/>
    <property type="evidence" value="ECO:0007669"/>
    <property type="project" value="InterPro"/>
</dbReference>
<dbReference type="SMART" id="SM01133">
    <property type="entry name" value="DeoC"/>
    <property type="match status" value="1"/>
</dbReference>
<dbReference type="HAMAP" id="MF_00114">
    <property type="entry name" value="DeoC_type1"/>
    <property type="match status" value="1"/>
</dbReference>
<dbReference type="Pfam" id="PF01791">
    <property type="entry name" value="DeoC"/>
    <property type="match status" value="1"/>
</dbReference>
<organism evidence="8 9">
    <name type="scientific">Perkinsus olseni</name>
    <name type="common">Perkinsus atlanticus</name>
    <dbReference type="NCBI Taxonomy" id="32597"/>
    <lineage>
        <taxon>Eukaryota</taxon>
        <taxon>Sar</taxon>
        <taxon>Alveolata</taxon>
        <taxon>Perkinsozoa</taxon>
        <taxon>Perkinsea</taxon>
        <taxon>Perkinsida</taxon>
        <taxon>Perkinsidae</taxon>
        <taxon>Perkinsus</taxon>
    </lineage>
</organism>
<dbReference type="SUPFAM" id="SSF51569">
    <property type="entry name" value="Aldolase"/>
    <property type="match status" value="1"/>
</dbReference>
<dbReference type="InterPro" id="IPR028581">
    <property type="entry name" value="DeoC_typeI"/>
</dbReference>
<dbReference type="Gene3D" id="3.20.20.70">
    <property type="entry name" value="Aldolase class I"/>
    <property type="match status" value="1"/>
</dbReference>
<reference evidence="8 9" key="1">
    <citation type="submission" date="2020-04" db="EMBL/GenBank/DDBJ databases">
        <title>Perkinsus olseni comparative genomics.</title>
        <authorList>
            <person name="Bogema D.R."/>
        </authorList>
    </citation>
    <scope>NUCLEOTIDE SEQUENCE [LARGE SCALE GENOMIC DNA]</scope>
    <source>
        <strain evidence="8">00978-12</strain>
    </source>
</reference>